<protein>
    <submittedName>
        <fullName evidence="1">Uncharacterized protein</fullName>
    </submittedName>
</protein>
<organism evidence="1 2">
    <name type="scientific">Shewanella inventionis</name>
    <dbReference type="NCBI Taxonomy" id="1738770"/>
    <lineage>
        <taxon>Bacteria</taxon>
        <taxon>Pseudomonadati</taxon>
        <taxon>Pseudomonadota</taxon>
        <taxon>Gammaproteobacteria</taxon>
        <taxon>Alteromonadales</taxon>
        <taxon>Shewanellaceae</taxon>
        <taxon>Shewanella</taxon>
    </lineage>
</organism>
<keyword evidence="2" id="KW-1185">Reference proteome</keyword>
<dbReference type="Proteomes" id="UP000617555">
    <property type="component" value="Unassembled WGS sequence"/>
</dbReference>
<dbReference type="EMBL" id="BMII01000017">
    <property type="protein sequence ID" value="GGB61491.1"/>
    <property type="molecule type" value="Genomic_DNA"/>
</dbReference>
<accession>A0ABQ1J937</accession>
<comment type="caution">
    <text evidence="1">The sequence shown here is derived from an EMBL/GenBank/DDBJ whole genome shotgun (WGS) entry which is preliminary data.</text>
</comment>
<evidence type="ECO:0000313" key="2">
    <source>
        <dbReference type="Proteomes" id="UP000617555"/>
    </source>
</evidence>
<gene>
    <name evidence="1" type="ORF">GCM10011607_22770</name>
</gene>
<reference evidence="2" key="1">
    <citation type="journal article" date="2019" name="Int. J. Syst. Evol. Microbiol.">
        <title>The Global Catalogue of Microorganisms (GCM) 10K type strain sequencing project: providing services to taxonomists for standard genome sequencing and annotation.</title>
        <authorList>
            <consortium name="The Broad Institute Genomics Platform"/>
            <consortium name="The Broad Institute Genome Sequencing Center for Infectious Disease"/>
            <person name="Wu L."/>
            <person name="Ma J."/>
        </authorList>
    </citation>
    <scope>NUCLEOTIDE SEQUENCE [LARGE SCALE GENOMIC DNA]</scope>
    <source>
        <strain evidence="2">CGMCC 1.15339</strain>
    </source>
</reference>
<evidence type="ECO:0000313" key="1">
    <source>
        <dbReference type="EMBL" id="GGB61491.1"/>
    </source>
</evidence>
<name>A0ABQ1J937_9GAMM</name>
<sequence length="49" mass="5543">MANYYVTLTMINSIVIMADNTTFESIKFIINNMFLLKIEVILGLPIFAG</sequence>
<proteinExistence type="predicted"/>